<keyword evidence="3" id="KW-0547">Nucleotide-binding</keyword>
<dbReference type="InterPro" id="IPR017871">
    <property type="entry name" value="ABC_transporter-like_CS"/>
</dbReference>
<dbReference type="PANTHER" id="PTHR24221:SF276">
    <property type="entry name" value="ABC TRANSPORTER, ATP-BINDING_PERMEASE PROTEIN"/>
    <property type="match status" value="1"/>
</dbReference>
<evidence type="ECO:0000256" key="3">
    <source>
        <dbReference type="ARBA" id="ARBA00022741"/>
    </source>
</evidence>
<feature type="transmembrane region" description="Helical" evidence="7">
    <location>
        <begin position="284"/>
        <end position="303"/>
    </location>
</feature>
<feature type="transmembrane region" description="Helical" evidence="7">
    <location>
        <begin position="159"/>
        <end position="179"/>
    </location>
</feature>
<dbReference type="SMART" id="SM00382">
    <property type="entry name" value="AAA"/>
    <property type="match status" value="1"/>
</dbReference>
<feature type="transmembrane region" description="Helical" evidence="7">
    <location>
        <begin position="127"/>
        <end position="147"/>
    </location>
</feature>
<feature type="transmembrane region" description="Helical" evidence="7">
    <location>
        <begin position="244"/>
        <end position="264"/>
    </location>
</feature>
<reference evidence="10 11" key="2">
    <citation type="journal article" date="2021" name="Syst. Appl. Microbiol.">
        <title>Phylogenetic classification of ten novel species belonging to the genus Bifidobacterium comprising B. phasiani sp. nov., B. pongonis sp. nov., B. saguinibicoloris sp. nov., B. colobi sp. nov., B. simiiventris sp. nov., B. santillanense sp. nov., B. miconis sp. nov., B. amazonense sp. nov., B. pluvialisilvae sp. nov., and B. miconisargentati sp. nov.</title>
        <authorList>
            <person name="Lugli G.A."/>
            <person name="Calvete-Torre I."/>
            <person name="Alessandri G."/>
            <person name="Milani C."/>
            <person name="Turroni F."/>
            <person name="Laiolo P."/>
            <person name="Ossiprandi M.C."/>
            <person name="Margolles A."/>
            <person name="Ruiz L."/>
            <person name="Ventura M."/>
        </authorList>
    </citation>
    <scope>NUCLEOTIDE SEQUENCE [LARGE SCALE GENOMIC DNA]</scope>
    <source>
        <strain evidence="10 11">MA1</strain>
    </source>
</reference>
<keyword evidence="5 7" id="KW-1133">Transmembrane helix</keyword>
<evidence type="ECO:0000313" key="10">
    <source>
        <dbReference type="EMBL" id="MCH9276814.1"/>
    </source>
</evidence>
<comment type="caution">
    <text evidence="10">The sequence shown here is derived from an EMBL/GenBank/DDBJ whole genome shotgun (WGS) entry which is preliminary data.</text>
</comment>
<comment type="subcellular location">
    <subcellularLocation>
        <location evidence="1">Cell membrane</location>
        <topology evidence="1">Multi-pass membrane protein</topology>
    </subcellularLocation>
</comment>
<dbReference type="InterPro" id="IPR011527">
    <property type="entry name" value="ABC1_TM_dom"/>
</dbReference>
<evidence type="ECO:0000259" key="8">
    <source>
        <dbReference type="PROSITE" id="PS50893"/>
    </source>
</evidence>
<dbReference type="InterPro" id="IPR036640">
    <property type="entry name" value="ABC1_TM_sf"/>
</dbReference>
<evidence type="ECO:0000313" key="11">
    <source>
        <dbReference type="Proteomes" id="UP000710815"/>
    </source>
</evidence>
<dbReference type="InterPro" id="IPR003593">
    <property type="entry name" value="AAA+_ATPase"/>
</dbReference>
<dbReference type="SUPFAM" id="SSF90123">
    <property type="entry name" value="ABC transporter transmembrane region"/>
    <property type="match status" value="1"/>
</dbReference>
<proteinExistence type="predicted"/>
<dbReference type="PROSITE" id="PS50893">
    <property type="entry name" value="ABC_TRANSPORTER_2"/>
    <property type="match status" value="1"/>
</dbReference>
<organism evidence="10 11">
    <name type="scientific">Bifidobacterium amazonense</name>
    <dbReference type="NCBI Taxonomy" id="2809027"/>
    <lineage>
        <taxon>Bacteria</taxon>
        <taxon>Bacillati</taxon>
        <taxon>Actinomycetota</taxon>
        <taxon>Actinomycetes</taxon>
        <taxon>Bifidobacteriales</taxon>
        <taxon>Bifidobacteriaceae</taxon>
        <taxon>Bifidobacterium</taxon>
    </lineage>
</organism>
<evidence type="ECO:0000259" key="9">
    <source>
        <dbReference type="PROSITE" id="PS50929"/>
    </source>
</evidence>
<dbReference type="SUPFAM" id="SSF52540">
    <property type="entry name" value="P-loop containing nucleoside triphosphate hydrolases"/>
    <property type="match status" value="1"/>
</dbReference>
<accession>A0ABS9VXX6</accession>
<dbReference type="PROSITE" id="PS50929">
    <property type="entry name" value="ABC_TM1F"/>
    <property type="match status" value="1"/>
</dbReference>
<dbReference type="InterPro" id="IPR027417">
    <property type="entry name" value="P-loop_NTPase"/>
</dbReference>
<dbReference type="Gene3D" id="3.40.50.300">
    <property type="entry name" value="P-loop containing nucleotide triphosphate hydrolases"/>
    <property type="match status" value="1"/>
</dbReference>
<dbReference type="InterPro" id="IPR003439">
    <property type="entry name" value="ABC_transporter-like_ATP-bd"/>
</dbReference>
<dbReference type="Pfam" id="PF00005">
    <property type="entry name" value="ABC_tran"/>
    <property type="match status" value="1"/>
</dbReference>
<keyword evidence="2 7" id="KW-0812">Transmembrane</keyword>
<protein>
    <submittedName>
        <fullName evidence="10">ABC transporter ATP-binding protein/permease</fullName>
    </submittedName>
</protein>
<dbReference type="InterPro" id="IPR039421">
    <property type="entry name" value="Type_1_exporter"/>
</dbReference>
<gene>
    <name evidence="10" type="ORF">JS533_011100</name>
</gene>
<evidence type="ECO:0000256" key="4">
    <source>
        <dbReference type="ARBA" id="ARBA00022840"/>
    </source>
</evidence>
<name>A0ABS9VXX6_9BIFI</name>
<dbReference type="CDD" id="cd18548">
    <property type="entry name" value="ABC_6TM_Tm287_like"/>
    <property type="match status" value="1"/>
</dbReference>
<feature type="transmembrane region" description="Helical" evidence="7">
    <location>
        <begin position="61"/>
        <end position="84"/>
    </location>
</feature>
<keyword evidence="11" id="KW-1185">Reference proteome</keyword>
<keyword evidence="4 10" id="KW-0067">ATP-binding</keyword>
<evidence type="ECO:0000256" key="5">
    <source>
        <dbReference type="ARBA" id="ARBA00022989"/>
    </source>
</evidence>
<keyword evidence="6 7" id="KW-0472">Membrane</keyword>
<evidence type="ECO:0000256" key="7">
    <source>
        <dbReference type="SAM" id="Phobius"/>
    </source>
</evidence>
<sequence length="630" mass="68650">MLRIMKYLSKAEIGQMLIALVTIVGQIWFDLELPDYMSDITTLVETPGSEMSDIWIAGGKMLLVSLGSVACAIVTGYIAARVAASFGQRLRSLEFRKVESFGPAEMSRFSTASLITRSTNDITQIQMFITMGLQLIVKSPIMAVWAIMKIAGDGFEWTAATAVAVVILLAAIAILMTLVMPKFKAMQQLTDNINLVARENLTGLRVVRAYNAEDYQEAKFTKANKELTDTQLFTNRTMAVMMPLMNTVMNGLMLAVYWIGAYLIDAAEATDKLTVFSNMVVFSSYSVQVIMSFLLMSMVFVLWPRADVSAQRVLEVLDTDPLVKDGRDTAADVARIGDGKTGTVEFRDVSFTYPDSREPILEHISFEAGRGQTVAFIGATGSGKSSLINLVPRLYDVSAGQVLVDGVDVRDYDLTTLRDKIGYVPQKSVLFKGTVTSNISYGDRPGESGAAGGAANVELADTSTAAGRRREAAQLAQDAANDGRLTDDERRRVHAAADVAQATEFVSRMDGGFDAAIAQGGSNVSGGQKQRLSIARAVYRHPEILIFDDSFSALDFKTDREVRDALAREAKDSTKLIVAQRIGTIMNADRIVVLDDGKVVGQGTHQELLETCDVYRQIAESQLSKTELTA</sequence>
<evidence type="ECO:0000256" key="2">
    <source>
        <dbReference type="ARBA" id="ARBA00022692"/>
    </source>
</evidence>
<reference evidence="10 11" key="1">
    <citation type="journal article" date="2021" name="Environ. Microbiol.">
        <title>Genetic insights into the dark matter of the mammalian gut microbiota through targeted genome reconstruction.</title>
        <authorList>
            <person name="Lugli G.A."/>
            <person name="Alessandri G."/>
            <person name="Milani C."/>
            <person name="Viappiani A."/>
            <person name="Fontana F."/>
            <person name="Tarracchini C."/>
            <person name="Mancabelli L."/>
            <person name="Argentini C."/>
            <person name="Ruiz L."/>
            <person name="Margolles A."/>
            <person name="van Sinderen D."/>
            <person name="Turroni F."/>
            <person name="Ventura M."/>
        </authorList>
    </citation>
    <scope>NUCLEOTIDE SEQUENCE [LARGE SCALE GENOMIC DNA]</scope>
    <source>
        <strain evidence="10 11">MA1</strain>
    </source>
</reference>
<feature type="domain" description="ABC transmembrane type-1" evidence="9">
    <location>
        <begin position="17"/>
        <end position="305"/>
    </location>
</feature>
<dbReference type="Gene3D" id="1.20.1560.10">
    <property type="entry name" value="ABC transporter type 1, transmembrane domain"/>
    <property type="match status" value="1"/>
</dbReference>
<dbReference type="EMBL" id="JAFEJT020000057">
    <property type="protein sequence ID" value="MCH9276814.1"/>
    <property type="molecule type" value="Genomic_DNA"/>
</dbReference>
<feature type="transmembrane region" description="Helical" evidence="7">
    <location>
        <begin position="12"/>
        <end position="29"/>
    </location>
</feature>
<dbReference type="PROSITE" id="PS00211">
    <property type="entry name" value="ABC_TRANSPORTER_1"/>
    <property type="match status" value="1"/>
</dbReference>
<dbReference type="GO" id="GO:0005524">
    <property type="term" value="F:ATP binding"/>
    <property type="evidence" value="ECO:0007669"/>
    <property type="project" value="UniProtKB-KW"/>
</dbReference>
<dbReference type="PANTHER" id="PTHR24221">
    <property type="entry name" value="ATP-BINDING CASSETTE SUB-FAMILY B"/>
    <property type="match status" value="1"/>
</dbReference>
<dbReference type="Pfam" id="PF00664">
    <property type="entry name" value="ABC_membrane"/>
    <property type="match status" value="1"/>
</dbReference>
<dbReference type="Proteomes" id="UP000710815">
    <property type="component" value="Unassembled WGS sequence"/>
</dbReference>
<feature type="domain" description="ABC transporter" evidence="8">
    <location>
        <begin position="344"/>
        <end position="621"/>
    </location>
</feature>
<evidence type="ECO:0000256" key="6">
    <source>
        <dbReference type="ARBA" id="ARBA00023136"/>
    </source>
</evidence>
<dbReference type="RefSeq" id="WP_241514607.1">
    <property type="nucleotide sequence ID" value="NZ_JAFEJT020000057.1"/>
</dbReference>
<evidence type="ECO:0000256" key="1">
    <source>
        <dbReference type="ARBA" id="ARBA00004651"/>
    </source>
</evidence>